<dbReference type="GO" id="GO:0009611">
    <property type="term" value="P:response to wounding"/>
    <property type="evidence" value="ECO:0007669"/>
    <property type="project" value="UniProtKB-UniRule"/>
</dbReference>
<keyword evidence="2" id="KW-1184">Jasmonic acid signaling pathway</keyword>
<dbReference type="PANTHER" id="PTHR33077:SF5">
    <property type="entry name" value="PROTEIN TIFY 9"/>
    <property type="match status" value="1"/>
</dbReference>
<gene>
    <name evidence="5" type="ORF">F3Y22_tig00003041pilonHSYRG01328</name>
</gene>
<proteinExistence type="inferred from homology"/>
<evidence type="ECO:0000256" key="3">
    <source>
        <dbReference type="SAM" id="MobiDB-lite"/>
    </source>
</evidence>
<reference evidence="5" key="1">
    <citation type="submission" date="2019-09" db="EMBL/GenBank/DDBJ databases">
        <title>Draft genome information of white flower Hibiscus syriacus.</title>
        <authorList>
            <person name="Kim Y.-M."/>
        </authorList>
    </citation>
    <scope>NUCLEOTIDE SEQUENCE [LARGE SCALE GENOMIC DNA]</scope>
    <source>
        <strain evidence="5">YM2019G1</strain>
    </source>
</reference>
<evidence type="ECO:0000256" key="1">
    <source>
        <dbReference type="ARBA" id="ARBA00008614"/>
    </source>
</evidence>
<comment type="subcellular location">
    <subcellularLocation>
        <location evidence="2">Nucleus</location>
    </subcellularLocation>
</comment>
<dbReference type="Pfam" id="PF06200">
    <property type="entry name" value="tify"/>
    <property type="match status" value="1"/>
</dbReference>
<dbReference type="AlphaFoldDB" id="A0A6A3CT17"/>
<keyword evidence="6" id="KW-1185">Reference proteome</keyword>
<dbReference type="GO" id="GO:2000022">
    <property type="term" value="P:regulation of jasmonic acid mediated signaling pathway"/>
    <property type="evidence" value="ECO:0007669"/>
    <property type="project" value="UniProtKB-UniRule"/>
</dbReference>
<dbReference type="EMBL" id="VEPZ02000209">
    <property type="protein sequence ID" value="KAE8730301.1"/>
    <property type="molecule type" value="Genomic_DNA"/>
</dbReference>
<keyword evidence="2" id="KW-0539">Nucleus</keyword>
<evidence type="ECO:0000313" key="5">
    <source>
        <dbReference type="EMBL" id="KAE8730301.1"/>
    </source>
</evidence>
<evidence type="ECO:0000313" key="6">
    <source>
        <dbReference type="Proteomes" id="UP000436088"/>
    </source>
</evidence>
<dbReference type="GO" id="GO:0031347">
    <property type="term" value="P:regulation of defense response"/>
    <property type="evidence" value="ECO:0007669"/>
    <property type="project" value="UniProtKB-UniRule"/>
</dbReference>
<comment type="domain">
    <text evidence="2">The jas domain is required for interaction with COI1.</text>
</comment>
<accession>A0A6A3CT17</accession>
<dbReference type="GO" id="GO:0005634">
    <property type="term" value="C:nucleus"/>
    <property type="evidence" value="ECO:0007669"/>
    <property type="project" value="UniProtKB-SubCell"/>
</dbReference>
<feature type="compositionally biased region" description="Low complexity" evidence="3">
    <location>
        <begin position="67"/>
        <end position="85"/>
    </location>
</feature>
<dbReference type="PANTHER" id="PTHR33077">
    <property type="entry name" value="PROTEIN TIFY 4A-RELATED-RELATED"/>
    <property type="match status" value="1"/>
</dbReference>
<dbReference type="Proteomes" id="UP000436088">
    <property type="component" value="Unassembled WGS sequence"/>
</dbReference>
<dbReference type="Pfam" id="PF09425">
    <property type="entry name" value="Jas_motif"/>
    <property type="match status" value="1"/>
</dbReference>
<comment type="similarity">
    <text evidence="1 2">Belongs to the TIFY/JAZ family.</text>
</comment>
<organism evidence="5 6">
    <name type="scientific">Hibiscus syriacus</name>
    <name type="common">Rose of Sharon</name>
    <dbReference type="NCBI Taxonomy" id="106335"/>
    <lineage>
        <taxon>Eukaryota</taxon>
        <taxon>Viridiplantae</taxon>
        <taxon>Streptophyta</taxon>
        <taxon>Embryophyta</taxon>
        <taxon>Tracheophyta</taxon>
        <taxon>Spermatophyta</taxon>
        <taxon>Magnoliopsida</taxon>
        <taxon>eudicotyledons</taxon>
        <taxon>Gunneridae</taxon>
        <taxon>Pentapetalae</taxon>
        <taxon>rosids</taxon>
        <taxon>malvids</taxon>
        <taxon>Malvales</taxon>
        <taxon>Malvaceae</taxon>
        <taxon>Malvoideae</taxon>
        <taxon>Hibiscus</taxon>
    </lineage>
</organism>
<evidence type="ECO:0000256" key="2">
    <source>
        <dbReference type="RuleBase" id="RU369065"/>
    </source>
</evidence>
<dbReference type="InterPro" id="IPR040390">
    <property type="entry name" value="TIFY/JAZ"/>
</dbReference>
<dbReference type="InterPro" id="IPR010399">
    <property type="entry name" value="Tify_dom"/>
</dbReference>
<dbReference type="PROSITE" id="PS51320">
    <property type="entry name" value="TIFY"/>
    <property type="match status" value="1"/>
</dbReference>
<sequence>MSKPSVELDFFGMEKESSCKSQFQKFLDRRRSFRGLQSAISKMNPEVIKSVIASGLTNPLSQDQIDSNKSSSVPSSPKEPQSLFPALPLAPDARAASENGPETAPLTIFYNGTVSVFNVPRDKVERILKHAVEGVSKNFKSIDSKVRTPTSDQQQLLETLEGDLPIARRKSLQRFLEKRKERPPQIKGWHRVLQLTRARQRGKEWNQPTQSCSGRAQPFLGIKYPAGRPIAWVVVKKTLSRIKKSVYLF</sequence>
<evidence type="ECO:0000259" key="4">
    <source>
        <dbReference type="PROSITE" id="PS51320"/>
    </source>
</evidence>
<comment type="function">
    <text evidence="2">Repressor of jasmonate responses.</text>
</comment>
<protein>
    <recommendedName>
        <fullName evidence="2">Protein TIFY</fullName>
    </recommendedName>
    <alternativeName>
        <fullName evidence="2">Jasmonate ZIM domain-containing protein</fullName>
    </alternativeName>
</protein>
<name>A0A6A3CT17_HIBSY</name>
<dbReference type="SMART" id="SM00979">
    <property type="entry name" value="TIFY"/>
    <property type="match status" value="1"/>
</dbReference>
<feature type="domain" description="Tify" evidence="4">
    <location>
        <begin position="99"/>
        <end position="133"/>
    </location>
</feature>
<comment type="caution">
    <text evidence="5">The sequence shown here is derived from an EMBL/GenBank/DDBJ whole genome shotgun (WGS) entry which is preliminary data.</text>
</comment>
<dbReference type="InterPro" id="IPR018467">
    <property type="entry name" value="CCT_CS"/>
</dbReference>
<feature type="region of interest" description="Disordered" evidence="3">
    <location>
        <begin position="59"/>
        <end position="85"/>
    </location>
</feature>